<comment type="caution">
    <text evidence="1">The sequence shown here is derived from an EMBL/GenBank/DDBJ whole genome shotgun (WGS) entry which is preliminary data.</text>
</comment>
<evidence type="ECO:0000313" key="1">
    <source>
        <dbReference type="EMBL" id="MBC3792019.1"/>
    </source>
</evidence>
<evidence type="ECO:0000313" key="2">
    <source>
        <dbReference type="Proteomes" id="UP000700732"/>
    </source>
</evidence>
<protein>
    <submittedName>
        <fullName evidence="1">Uncharacterized protein</fullName>
    </submittedName>
</protein>
<sequence length="73" mass="8737">MDAITLETQEDRFLISIGRDYLDKDTITRLIDRIKLEHLVIKADFDQPIEDMGERIKADWWVKNKDRYLRGEA</sequence>
<gene>
    <name evidence="1" type="ORF">FH603_2528</name>
</gene>
<reference evidence="1 2" key="1">
    <citation type="submission" date="2019-06" db="EMBL/GenBank/DDBJ databases">
        <title>Spirosoma utsteinense sp. nov. isolated from Antarctic ice-free soils.</title>
        <authorList>
            <person name="Tahon G."/>
        </authorList>
    </citation>
    <scope>NUCLEOTIDE SEQUENCE [LARGE SCALE GENOMIC DNA]</scope>
    <source>
        <strain evidence="1 2">LMG 31447</strain>
    </source>
</reference>
<dbReference type="RefSeq" id="WP_186737816.1">
    <property type="nucleotide sequence ID" value="NZ_VFIA01000013.1"/>
</dbReference>
<keyword evidence="2" id="KW-1185">Reference proteome</keyword>
<dbReference type="Proteomes" id="UP000700732">
    <property type="component" value="Unassembled WGS sequence"/>
</dbReference>
<name>A0ABR6W732_9BACT</name>
<dbReference type="EMBL" id="VFIA01000013">
    <property type="protein sequence ID" value="MBC3792019.1"/>
    <property type="molecule type" value="Genomic_DNA"/>
</dbReference>
<accession>A0ABR6W732</accession>
<proteinExistence type="predicted"/>
<organism evidence="1 2">
    <name type="scientific">Spirosoma utsteinense</name>
    <dbReference type="NCBI Taxonomy" id="2585773"/>
    <lineage>
        <taxon>Bacteria</taxon>
        <taxon>Pseudomonadati</taxon>
        <taxon>Bacteroidota</taxon>
        <taxon>Cytophagia</taxon>
        <taxon>Cytophagales</taxon>
        <taxon>Cytophagaceae</taxon>
        <taxon>Spirosoma</taxon>
    </lineage>
</organism>